<feature type="transmembrane region" description="Helical" evidence="2">
    <location>
        <begin position="179"/>
        <end position="198"/>
    </location>
</feature>
<reference evidence="3" key="1">
    <citation type="submission" date="2021-02" db="EMBL/GenBank/DDBJ databases">
        <authorList>
            <person name="Nowell W R."/>
        </authorList>
    </citation>
    <scope>NUCLEOTIDE SEQUENCE</scope>
</reference>
<feature type="transmembrane region" description="Helical" evidence="2">
    <location>
        <begin position="527"/>
        <end position="560"/>
    </location>
</feature>
<dbReference type="SUPFAM" id="SSF53448">
    <property type="entry name" value="Nucleotide-diphospho-sugar transferases"/>
    <property type="match status" value="1"/>
</dbReference>
<comment type="caution">
    <text evidence="3">The sequence shown here is derived from an EMBL/GenBank/DDBJ whole genome shotgun (WGS) entry which is preliminary data.</text>
</comment>
<feature type="transmembrane region" description="Helical" evidence="2">
    <location>
        <begin position="604"/>
        <end position="624"/>
    </location>
</feature>
<feature type="coiled-coil region" evidence="1">
    <location>
        <begin position="97"/>
        <end position="124"/>
    </location>
</feature>
<keyword evidence="1" id="KW-0175">Coiled coil</keyword>
<evidence type="ECO:0000313" key="3">
    <source>
        <dbReference type="EMBL" id="CAF3811119.1"/>
    </source>
</evidence>
<sequence>MSKSFRLSLREKTEIMKWYAIHQNAAEVARQFQNRFDRTPPTSKNILSLIRKSTMKHNPPKLVRFMSEQYQNYGYTGEDPDSETPKIIAPIKVIKKKNFIRQISIEAEHKVDQLEQEAELISEILQQPSFTRLKSIHENEIIDQHTTIIIEPVAEHTVIETGVTHSAIKTGSQRVRWNLLFNLLLWLVVPLPFWVPFLSNKVAYCIIPSIQGVFIFMWTIIAILAAKNVFILFANRKRNFTENIASLEKTRIRHIVAISCYKEPLELIATSVQSVANQTEVHRITMVVSFEEKTPDKEEKCKCLDDRFKDAGFERIIFTIHPFGLPNEIPGKCSNSNYGLRMAVSQMDAAGDDMDNILVTTCDADSKFPPNYIAALTLKYLQENRPALTTIYQAPLFYNWKLDGLSFVTRVTGLLRSLLMLGALIPCNINTMSIFSYSLSLAKKGKFIHPAYQMDDIICLIRWMGVTQQRLRISMIPVPVISGPTSGETIETEIIEWARQARRWTIGAAEVFHYFVIKAKRMPTMAALSWGLVFIIYYGVLLCTAGLFGLTSLLSMALIIKNVPPVVTYIMYGFLGLQMLTFLVAFIIDAFIVQLMNVHQRIFILRNAFHFISTPFVLLGYSLVELYALHEVVVFGRKVCKHGASAKNVLT</sequence>
<dbReference type="PANTHER" id="PTHR36851">
    <property type="entry name" value="UNNAMED PRODUCT"/>
    <property type="match status" value="1"/>
</dbReference>
<keyword evidence="2" id="KW-0812">Transmembrane</keyword>
<dbReference type="PANTHER" id="PTHR36851:SF1">
    <property type="entry name" value="GLYCO_TRANS_2-LIKE DOMAIN-CONTAINING PROTEIN"/>
    <property type="match status" value="1"/>
</dbReference>
<feature type="transmembrane region" description="Helical" evidence="2">
    <location>
        <begin position="566"/>
        <end position="592"/>
    </location>
</feature>
<accession>A0A819C0G2</accession>
<feature type="transmembrane region" description="Helical" evidence="2">
    <location>
        <begin position="210"/>
        <end position="234"/>
    </location>
</feature>
<protein>
    <recommendedName>
        <fullName evidence="5">Glycosyltransferase 2-like domain-containing protein</fullName>
    </recommendedName>
</protein>
<organism evidence="3 4">
    <name type="scientific">Rotaria sordida</name>
    <dbReference type="NCBI Taxonomy" id="392033"/>
    <lineage>
        <taxon>Eukaryota</taxon>
        <taxon>Metazoa</taxon>
        <taxon>Spiralia</taxon>
        <taxon>Gnathifera</taxon>
        <taxon>Rotifera</taxon>
        <taxon>Eurotatoria</taxon>
        <taxon>Bdelloidea</taxon>
        <taxon>Philodinida</taxon>
        <taxon>Philodinidae</taxon>
        <taxon>Rotaria</taxon>
    </lineage>
</organism>
<dbReference type="AlphaFoldDB" id="A0A819C0G2"/>
<dbReference type="Proteomes" id="UP000663836">
    <property type="component" value="Unassembled WGS sequence"/>
</dbReference>
<name>A0A819C0G2_9BILA</name>
<gene>
    <name evidence="3" type="ORF">JBS370_LOCUS15873</name>
</gene>
<evidence type="ECO:0000256" key="1">
    <source>
        <dbReference type="SAM" id="Coils"/>
    </source>
</evidence>
<dbReference type="InterPro" id="IPR029044">
    <property type="entry name" value="Nucleotide-diphossugar_trans"/>
</dbReference>
<keyword evidence="2" id="KW-1133">Transmembrane helix</keyword>
<proteinExistence type="predicted"/>
<keyword evidence="2" id="KW-0472">Membrane</keyword>
<evidence type="ECO:0008006" key="5">
    <source>
        <dbReference type="Google" id="ProtNLM"/>
    </source>
</evidence>
<evidence type="ECO:0000256" key="2">
    <source>
        <dbReference type="SAM" id="Phobius"/>
    </source>
</evidence>
<evidence type="ECO:0000313" key="4">
    <source>
        <dbReference type="Proteomes" id="UP000663836"/>
    </source>
</evidence>
<dbReference type="EMBL" id="CAJOBD010001551">
    <property type="protein sequence ID" value="CAF3811119.1"/>
    <property type="molecule type" value="Genomic_DNA"/>
</dbReference>